<dbReference type="Proteomes" id="UP000004105">
    <property type="component" value="Unassembled WGS sequence"/>
</dbReference>
<dbReference type="EMBL" id="AFAY01000017">
    <property type="protein sequence ID" value="EGF11425.1"/>
    <property type="molecule type" value="Genomic_DNA"/>
</dbReference>
<evidence type="ECO:0000256" key="1">
    <source>
        <dbReference type="ARBA" id="ARBA00023002"/>
    </source>
</evidence>
<protein>
    <submittedName>
        <fullName evidence="3">General stress protein 14</fullName>
    </submittedName>
</protein>
<dbReference type="OrthoDB" id="9798454at2"/>
<dbReference type="InterPro" id="IPR003680">
    <property type="entry name" value="Flavodoxin_fold"/>
</dbReference>
<dbReference type="PANTHER" id="PTHR47307:SF1">
    <property type="entry name" value="GLUTATHIONE-REGULATED POTASSIUM-EFFLUX SYSTEM ANCILLARY PROTEIN KEFG"/>
    <property type="match status" value="1"/>
</dbReference>
<dbReference type="AlphaFoldDB" id="F2BAX5"/>
<evidence type="ECO:0000313" key="3">
    <source>
        <dbReference type="EMBL" id="EGF11425.1"/>
    </source>
</evidence>
<feature type="domain" description="Flavodoxin-like fold" evidence="2">
    <location>
        <begin position="3"/>
        <end position="167"/>
    </location>
</feature>
<dbReference type="PANTHER" id="PTHR47307">
    <property type="entry name" value="GLUTATHIONE-REGULATED POTASSIUM-EFFLUX SYSTEM ANCILLARY PROTEIN KEFG"/>
    <property type="match status" value="1"/>
</dbReference>
<dbReference type="InterPro" id="IPR029039">
    <property type="entry name" value="Flavoprotein-like_sf"/>
</dbReference>
<evidence type="ECO:0000313" key="4">
    <source>
        <dbReference type="Proteomes" id="UP000004105"/>
    </source>
</evidence>
<dbReference type="RefSeq" id="WP_007341890.1">
    <property type="nucleotide sequence ID" value="NZ_GL878494.1"/>
</dbReference>
<keyword evidence="1" id="KW-0560">Oxidoreductase</keyword>
<dbReference type="Pfam" id="PF02525">
    <property type="entry name" value="Flavodoxin_2"/>
    <property type="match status" value="1"/>
</dbReference>
<accession>F2BAX5</accession>
<dbReference type="GO" id="GO:0009055">
    <property type="term" value="F:electron transfer activity"/>
    <property type="evidence" value="ECO:0007669"/>
    <property type="project" value="TreeGrafter"/>
</dbReference>
<evidence type="ECO:0000259" key="2">
    <source>
        <dbReference type="Pfam" id="PF02525"/>
    </source>
</evidence>
<reference evidence="3 4" key="1">
    <citation type="submission" date="2011-02" db="EMBL/GenBank/DDBJ databases">
        <authorList>
            <person name="Muzny D."/>
            <person name="Qin X."/>
            <person name="Deng J."/>
            <person name="Jiang H."/>
            <person name="Liu Y."/>
            <person name="Qu J."/>
            <person name="Song X.-Z."/>
            <person name="Zhang L."/>
            <person name="Thornton R."/>
            <person name="Coyle M."/>
            <person name="Francisco L."/>
            <person name="Jackson L."/>
            <person name="Javaid M."/>
            <person name="Korchina V."/>
            <person name="Kovar C."/>
            <person name="Mata R."/>
            <person name="Mathew T."/>
            <person name="Ngo R."/>
            <person name="Nguyen L."/>
            <person name="Nguyen N."/>
            <person name="Okwuonu G."/>
            <person name="Ongeri F."/>
            <person name="Pham C."/>
            <person name="Simmons D."/>
            <person name="Wilczek-Boney K."/>
            <person name="Hale W."/>
            <person name="Jakkamsetti A."/>
            <person name="Pham P."/>
            <person name="Ruth R."/>
            <person name="San Lucas F."/>
            <person name="Warren J."/>
            <person name="Zhang J."/>
            <person name="Zhao Z."/>
            <person name="Zhou C."/>
            <person name="Zhu D."/>
            <person name="Lee S."/>
            <person name="Bess C."/>
            <person name="Blankenburg K."/>
            <person name="Forbes L."/>
            <person name="Fu Q."/>
            <person name="Gubbala S."/>
            <person name="Hirani K."/>
            <person name="Jayaseelan J.C."/>
            <person name="Lara F."/>
            <person name="Munidasa M."/>
            <person name="Palculict T."/>
            <person name="Patil S."/>
            <person name="Pu L.-L."/>
            <person name="Saada N."/>
            <person name="Tang L."/>
            <person name="Weissenberger G."/>
            <person name="Zhu Y."/>
            <person name="Hemphill L."/>
            <person name="Shang Y."/>
            <person name="Youmans B."/>
            <person name="Ayvaz T."/>
            <person name="Ross M."/>
            <person name="Santibanez J."/>
            <person name="Aqrawi P."/>
            <person name="Gross S."/>
            <person name="Joshi V."/>
            <person name="Fowler G."/>
            <person name="Nazareth L."/>
            <person name="Reid J."/>
            <person name="Worley K."/>
            <person name="Petrosino J."/>
            <person name="Highlander S."/>
            <person name="Gibbs R."/>
        </authorList>
    </citation>
    <scope>NUCLEOTIDE SEQUENCE [LARGE SCALE GENOMIC DNA]</scope>
    <source>
        <strain evidence="3 4">ATCC BAA-1200</strain>
    </source>
</reference>
<keyword evidence="4" id="KW-1185">Reference proteome</keyword>
<dbReference type="SUPFAM" id="SSF52218">
    <property type="entry name" value="Flavoproteins"/>
    <property type="match status" value="1"/>
</dbReference>
<dbReference type="GO" id="GO:0003955">
    <property type="term" value="F:NAD(P)H dehydrogenase (quinone) activity"/>
    <property type="evidence" value="ECO:0007669"/>
    <property type="project" value="TreeGrafter"/>
</dbReference>
<dbReference type="HOGENOM" id="CLU_058643_0_2_4"/>
<organism evidence="3 4">
    <name type="scientific">Neisseria bacilliformis ATCC BAA-1200</name>
    <dbReference type="NCBI Taxonomy" id="888742"/>
    <lineage>
        <taxon>Bacteria</taxon>
        <taxon>Pseudomonadati</taxon>
        <taxon>Pseudomonadota</taxon>
        <taxon>Betaproteobacteria</taxon>
        <taxon>Neisseriales</taxon>
        <taxon>Neisseriaceae</taxon>
        <taxon>Neisseria</taxon>
    </lineage>
</organism>
<sequence length="187" mass="20719">MALILLAHPDFQQSVANKAVITHLQAARPHYEIRDLAALYPDFRIDAAAEQQALLRHQTIVCQYPMFWYNMPAILKHYFDCVFTHGFAYGSTGDKLKGKNLVASITIGSPAADYRADGVAHFRVLELCKNIEQTAYYAQMNYLDPFYFHGTSPALYTPEQVQSKAESCAAGLVALLDKLDGGDGKAA</sequence>
<comment type="caution">
    <text evidence="3">The sequence shown here is derived from an EMBL/GenBank/DDBJ whole genome shotgun (WGS) entry which is preliminary data.</text>
</comment>
<name>F2BAX5_9NEIS</name>
<dbReference type="Gene3D" id="3.40.50.360">
    <property type="match status" value="1"/>
</dbReference>
<proteinExistence type="predicted"/>
<dbReference type="GO" id="GO:0010181">
    <property type="term" value="F:FMN binding"/>
    <property type="evidence" value="ECO:0007669"/>
    <property type="project" value="TreeGrafter"/>
</dbReference>
<dbReference type="InterPro" id="IPR046980">
    <property type="entry name" value="KefG/KefF"/>
</dbReference>
<gene>
    <name evidence="3" type="ORF">HMPREF9123_0879</name>
</gene>